<dbReference type="InterPro" id="IPR050549">
    <property type="entry name" value="MFS_Trehalose_Transporter"/>
</dbReference>
<feature type="transmembrane region" description="Helical" evidence="7">
    <location>
        <begin position="356"/>
        <end position="377"/>
    </location>
</feature>
<dbReference type="GO" id="GO:0022857">
    <property type="term" value="F:transmembrane transporter activity"/>
    <property type="evidence" value="ECO:0007669"/>
    <property type="project" value="InterPro"/>
</dbReference>
<dbReference type="PANTHER" id="PTHR48021:SF1">
    <property type="entry name" value="GH07001P-RELATED"/>
    <property type="match status" value="1"/>
</dbReference>
<reference evidence="10" key="1">
    <citation type="submission" date="2013-02" db="EMBL/GenBank/DDBJ databases">
        <authorList>
            <consortium name="The Broad Institute Genome Sequencing Platform"/>
            <person name="Cuomo C."/>
            <person name="Becnel J."/>
            <person name="Sanscrainte N."/>
            <person name="Walker B."/>
            <person name="Young S.K."/>
            <person name="Zeng Q."/>
            <person name="Gargeya S."/>
            <person name="Fitzgerald M."/>
            <person name="Haas B."/>
            <person name="Abouelleil A."/>
            <person name="Alvarado L."/>
            <person name="Arachchi H.M."/>
            <person name="Berlin A.M."/>
            <person name="Chapman S.B."/>
            <person name="Dewar J."/>
            <person name="Goldberg J."/>
            <person name="Griggs A."/>
            <person name="Gujja S."/>
            <person name="Hansen M."/>
            <person name="Howarth C."/>
            <person name="Imamovic A."/>
            <person name="Larimer J."/>
            <person name="McCowan C."/>
            <person name="Murphy C."/>
            <person name="Neiman D."/>
            <person name="Pearson M."/>
            <person name="Priest M."/>
            <person name="Roberts A."/>
            <person name="Saif S."/>
            <person name="Shea T."/>
            <person name="Sisk P."/>
            <person name="Sykes S."/>
            <person name="Wortman J."/>
            <person name="Nusbaum C."/>
            <person name="Birren B."/>
        </authorList>
    </citation>
    <scope>NUCLEOTIDE SEQUENCE [LARGE SCALE GENOMIC DNA]</scope>
    <source>
        <strain evidence="10">PRA339</strain>
    </source>
</reference>
<evidence type="ECO:0000259" key="8">
    <source>
        <dbReference type="PROSITE" id="PS50850"/>
    </source>
</evidence>
<feature type="transmembrane region" description="Helical" evidence="7">
    <location>
        <begin position="259"/>
        <end position="280"/>
    </location>
</feature>
<dbReference type="STRING" id="1288291.A0A059F0I4"/>
<keyword evidence="3" id="KW-0813">Transport</keyword>
<evidence type="ECO:0000313" key="10">
    <source>
        <dbReference type="Proteomes" id="UP000030655"/>
    </source>
</evidence>
<gene>
    <name evidence="9" type="ORF">H312_01760</name>
</gene>
<organism evidence="9 10">
    <name type="scientific">Anncaliia algerae PRA339</name>
    <dbReference type="NCBI Taxonomy" id="1288291"/>
    <lineage>
        <taxon>Eukaryota</taxon>
        <taxon>Fungi</taxon>
        <taxon>Fungi incertae sedis</taxon>
        <taxon>Microsporidia</taxon>
        <taxon>Tubulinosematoidea</taxon>
        <taxon>Tubulinosematidae</taxon>
        <taxon>Anncaliia</taxon>
    </lineage>
</organism>
<feature type="transmembrane region" description="Helical" evidence="7">
    <location>
        <begin position="473"/>
        <end position="494"/>
    </location>
</feature>
<protein>
    <recommendedName>
        <fullName evidence="8">Major facilitator superfamily (MFS) profile domain-containing protein</fullName>
    </recommendedName>
</protein>
<name>A0A059F0I4_9MICR</name>
<evidence type="ECO:0000256" key="6">
    <source>
        <dbReference type="ARBA" id="ARBA00023136"/>
    </source>
</evidence>
<dbReference type="PANTHER" id="PTHR48021">
    <property type="match status" value="1"/>
</dbReference>
<feature type="transmembrane region" description="Helical" evidence="7">
    <location>
        <begin position="441"/>
        <end position="461"/>
    </location>
</feature>
<sequence>MVQPDQSIEMMELNNTKNSNVSNKRNSIKKVIDSIAVSLIGLGFGFAITVSTLVDHWRCKNMNINYQMMGNTSSVATMNFTGMNGMDSGNKFNPGLSYDENSMINATLNNAETSTTNMNMVSNNMGRFMDLYLINDMNCIASGTFSFYIACIFLAAMIATISVNLTKIPRKLVLVVSSLLFCAGFLANACAMTFASLAIISRFLTGFGIGLGLTAMVPYIKDNATKKSKDILSVIAPTNIALGCLVTTLFAMVNFTSIHSYRCIFITYGIFFLFLSFYLLKIEDIEKEPESQMEDTETPKKIPTLQLFKDNIKPLIANILLHISQQWCMVNGVLMFSNEIFKDSNVRGEFLVLDPVVGSVILTLINFVGNFISAIWCQITKDKIVIYSFSHVFALICLFFLGASVQPAFFTILFIAAFSFGLGPMVWAIGPELFNNDFRKIGISVGNMVNWISSFLIPYIYGLVADSPMQRYLFFLGATILTINAIVLFFLLDLKKAFKSFMERLKF</sequence>
<feature type="transmembrane region" description="Helical" evidence="7">
    <location>
        <begin position="200"/>
        <end position="219"/>
    </location>
</feature>
<dbReference type="AlphaFoldDB" id="A0A059F0I4"/>
<accession>A0A059F0I4</accession>
<dbReference type="PROSITE" id="PS50850">
    <property type="entry name" value="MFS"/>
    <property type="match status" value="1"/>
</dbReference>
<feature type="domain" description="Major facilitator superfamily (MFS) profile" evidence="8">
    <location>
        <begin position="103"/>
        <end position="496"/>
    </location>
</feature>
<dbReference type="InterPro" id="IPR020846">
    <property type="entry name" value="MFS_dom"/>
</dbReference>
<keyword evidence="6 7" id="KW-0472">Membrane</keyword>
<dbReference type="SUPFAM" id="SSF103473">
    <property type="entry name" value="MFS general substrate transporter"/>
    <property type="match status" value="1"/>
</dbReference>
<dbReference type="EMBL" id="KK365161">
    <property type="protein sequence ID" value="KCZ80813.1"/>
    <property type="molecule type" value="Genomic_DNA"/>
</dbReference>
<evidence type="ECO:0000256" key="4">
    <source>
        <dbReference type="ARBA" id="ARBA00022692"/>
    </source>
</evidence>
<dbReference type="Gene3D" id="1.20.1250.20">
    <property type="entry name" value="MFS general substrate transporter like domains"/>
    <property type="match status" value="2"/>
</dbReference>
<dbReference type="VEuPathDB" id="MicrosporidiaDB:H312_01760"/>
<feature type="transmembrane region" description="Helical" evidence="7">
    <location>
        <begin position="315"/>
        <end position="336"/>
    </location>
</feature>
<evidence type="ECO:0000256" key="2">
    <source>
        <dbReference type="ARBA" id="ARBA00010992"/>
    </source>
</evidence>
<comment type="subcellular location">
    <subcellularLocation>
        <location evidence="1">Membrane</location>
        <topology evidence="1">Multi-pass membrane protein</topology>
    </subcellularLocation>
</comment>
<feature type="transmembrane region" description="Helical" evidence="7">
    <location>
        <begin position="408"/>
        <end position="429"/>
    </location>
</feature>
<dbReference type="OrthoDB" id="5141738at2759"/>
<feature type="transmembrane region" description="Helical" evidence="7">
    <location>
        <begin position="145"/>
        <end position="165"/>
    </location>
</feature>
<proteinExistence type="inferred from homology"/>
<dbReference type="InterPro" id="IPR036259">
    <property type="entry name" value="MFS_trans_sf"/>
</dbReference>
<feature type="transmembrane region" description="Helical" evidence="7">
    <location>
        <begin position="231"/>
        <end position="253"/>
    </location>
</feature>
<keyword evidence="4 7" id="KW-0812">Transmembrane</keyword>
<dbReference type="PRINTS" id="PR00171">
    <property type="entry name" value="SUGRTRNSPORT"/>
</dbReference>
<feature type="transmembrane region" description="Helical" evidence="7">
    <location>
        <begin position="384"/>
        <end position="402"/>
    </location>
</feature>
<reference evidence="9 10" key="2">
    <citation type="submission" date="2014-03" db="EMBL/GenBank/DDBJ databases">
        <title>The Genome Sequence of Anncaliia algerae insect isolate PRA339.</title>
        <authorList>
            <consortium name="The Broad Institute Genome Sequencing Platform"/>
            <consortium name="The Broad Institute Genome Sequencing Center for Infectious Disease"/>
            <person name="Cuomo C."/>
            <person name="Becnel J."/>
            <person name="Sanscrainte N."/>
            <person name="Walker B."/>
            <person name="Young S.K."/>
            <person name="Zeng Q."/>
            <person name="Gargeya S."/>
            <person name="Fitzgerald M."/>
            <person name="Haas B."/>
            <person name="Abouelleil A."/>
            <person name="Alvarado L."/>
            <person name="Arachchi H.M."/>
            <person name="Berlin A.M."/>
            <person name="Chapman S.B."/>
            <person name="Dewar J."/>
            <person name="Goldberg J."/>
            <person name="Griggs A."/>
            <person name="Gujja S."/>
            <person name="Hansen M."/>
            <person name="Howarth C."/>
            <person name="Imamovic A."/>
            <person name="Larimer J."/>
            <person name="McCowan C."/>
            <person name="Murphy C."/>
            <person name="Neiman D."/>
            <person name="Pearson M."/>
            <person name="Priest M."/>
            <person name="Roberts A."/>
            <person name="Saif S."/>
            <person name="Shea T."/>
            <person name="Sisk P."/>
            <person name="Sykes S."/>
            <person name="Wortman J."/>
            <person name="Nusbaum C."/>
            <person name="Birren B."/>
        </authorList>
    </citation>
    <scope>NUCLEOTIDE SEQUENCE [LARGE SCALE GENOMIC DNA]</scope>
    <source>
        <strain evidence="9 10">PRA339</strain>
    </source>
</reference>
<keyword evidence="10" id="KW-1185">Reference proteome</keyword>
<dbReference type="GO" id="GO:0016020">
    <property type="term" value="C:membrane"/>
    <property type="evidence" value="ECO:0007669"/>
    <property type="project" value="UniProtKB-SubCell"/>
</dbReference>
<feature type="transmembrane region" description="Helical" evidence="7">
    <location>
        <begin position="172"/>
        <end position="194"/>
    </location>
</feature>
<evidence type="ECO:0000256" key="7">
    <source>
        <dbReference type="SAM" id="Phobius"/>
    </source>
</evidence>
<dbReference type="HOGENOM" id="CLU_591795_0_0_1"/>
<evidence type="ECO:0000256" key="5">
    <source>
        <dbReference type="ARBA" id="ARBA00022989"/>
    </source>
</evidence>
<dbReference type="Pfam" id="PF00083">
    <property type="entry name" value="Sugar_tr"/>
    <property type="match status" value="2"/>
</dbReference>
<dbReference type="InterPro" id="IPR003663">
    <property type="entry name" value="Sugar/inositol_transpt"/>
</dbReference>
<evidence type="ECO:0000256" key="1">
    <source>
        <dbReference type="ARBA" id="ARBA00004141"/>
    </source>
</evidence>
<dbReference type="Proteomes" id="UP000030655">
    <property type="component" value="Unassembled WGS sequence"/>
</dbReference>
<comment type="similarity">
    <text evidence="2">Belongs to the major facilitator superfamily. Sugar transporter (TC 2.A.1.1) family.</text>
</comment>
<keyword evidence="5 7" id="KW-1133">Transmembrane helix</keyword>
<evidence type="ECO:0000313" key="9">
    <source>
        <dbReference type="EMBL" id="KCZ80813.1"/>
    </source>
</evidence>
<dbReference type="InterPro" id="IPR005828">
    <property type="entry name" value="MFS_sugar_transport-like"/>
</dbReference>
<feature type="transmembrane region" description="Helical" evidence="7">
    <location>
        <begin position="31"/>
        <end position="54"/>
    </location>
</feature>
<evidence type="ECO:0000256" key="3">
    <source>
        <dbReference type="ARBA" id="ARBA00022448"/>
    </source>
</evidence>